<dbReference type="EMBL" id="PJEX01000084">
    <property type="protein sequence ID" value="TKW55874.1"/>
    <property type="molecule type" value="Genomic_DNA"/>
</dbReference>
<name>A0A4U6XJJ0_9PEZI</name>
<dbReference type="Proteomes" id="UP000310108">
    <property type="component" value="Unassembled WGS sequence"/>
</dbReference>
<feature type="compositionally biased region" description="Low complexity" evidence="1">
    <location>
        <begin position="36"/>
        <end position="45"/>
    </location>
</feature>
<protein>
    <submittedName>
        <fullName evidence="2">Uncharacterized protein</fullName>
    </submittedName>
</protein>
<evidence type="ECO:0000313" key="2">
    <source>
        <dbReference type="EMBL" id="TKW55874.1"/>
    </source>
</evidence>
<reference evidence="2 3" key="1">
    <citation type="journal article" date="2019" name="PLoS ONE">
        <title>Comparative genome analysis indicates high evolutionary potential of pathogenicity genes in Colletotrichum tanaceti.</title>
        <authorList>
            <person name="Lelwala R.V."/>
            <person name="Korhonen P.K."/>
            <person name="Young N.D."/>
            <person name="Scott J.B."/>
            <person name="Ades P.A."/>
            <person name="Gasser R.B."/>
            <person name="Taylor P.W.J."/>
        </authorList>
    </citation>
    <scope>NUCLEOTIDE SEQUENCE [LARGE SCALE GENOMIC DNA]</scope>
    <source>
        <strain evidence="2">BRIP57314</strain>
    </source>
</reference>
<organism evidence="2 3">
    <name type="scientific">Colletotrichum tanaceti</name>
    <dbReference type="NCBI Taxonomy" id="1306861"/>
    <lineage>
        <taxon>Eukaryota</taxon>
        <taxon>Fungi</taxon>
        <taxon>Dikarya</taxon>
        <taxon>Ascomycota</taxon>
        <taxon>Pezizomycotina</taxon>
        <taxon>Sordariomycetes</taxon>
        <taxon>Hypocreomycetidae</taxon>
        <taxon>Glomerellales</taxon>
        <taxon>Glomerellaceae</taxon>
        <taxon>Colletotrichum</taxon>
        <taxon>Colletotrichum destructivum species complex</taxon>
    </lineage>
</organism>
<dbReference type="AlphaFoldDB" id="A0A4U6XJJ0"/>
<evidence type="ECO:0000256" key="1">
    <source>
        <dbReference type="SAM" id="MobiDB-lite"/>
    </source>
</evidence>
<gene>
    <name evidence="2" type="ORF">CTA1_11759</name>
</gene>
<feature type="region of interest" description="Disordered" evidence="1">
    <location>
        <begin position="34"/>
        <end position="55"/>
    </location>
</feature>
<comment type="caution">
    <text evidence="2">The sequence shown here is derived from an EMBL/GenBank/DDBJ whole genome shotgun (WGS) entry which is preliminary data.</text>
</comment>
<evidence type="ECO:0000313" key="3">
    <source>
        <dbReference type="Proteomes" id="UP000310108"/>
    </source>
</evidence>
<keyword evidence="3" id="KW-1185">Reference proteome</keyword>
<proteinExistence type="predicted"/>
<accession>A0A4U6XJJ0</accession>
<sequence length="85" mass="8848">MPIQAGYILPPSTSGAPTGRSALCVKLENQVRELRPSSSASRPAADGCGDSRNRAKPSFRLRSLRIGRLVVKGLGLEFGSGPGAV</sequence>